<sequence>MMNIFSKLAHYHPVFEQEQDARPFAQPNYTRPSQNAIMLACRPV</sequence>
<organism evidence="1 2">
    <name type="scientific">Reticulibacter mediterranei</name>
    <dbReference type="NCBI Taxonomy" id="2778369"/>
    <lineage>
        <taxon>Bacteria</taxon>
        <taxon>Bacillati</taxon>
        <taxon>Chloroflexota</taxon>
        <taxon>Ktedonobacteria</taxon>
        <taxon>Ktedonobacterales</taxon>
        <taxon>Reticulibacteraceae</taxon>
        <taxon>Reticulibacter</taxon>
    </lineage>
</organism>
<protein>
    <submittedName>
        <fullName evidence="1">Uncharacterized protein</fullName>
    </submittedName>
</protein>
<dbReference type="AlphaFoldDB" id="A0A8J3MZN1"/>
<reference evidence="1" key="1">
    <citation type="submission" date="2020-10" db="EMBL/GenBank/DDBJ databases">
        <title>Taxonomic study of unclassified bacteria belonging to the class Ktedonobacteria.</title>
        <authorList>
            <person name="Yabe S."/>
            <person name="Wang C.M."/>
            <person name="Zheng Y."/>
            <person name="Sakai Y."/>
            <person name="Cavaletti L."/>
            <person name="Monciardini P."/>
            <person name="Donadio S."/>
        </authorList>
    </citation>
    <scope>NUCLEOTIDE SEQUENCE</scope>
    <source>
        <strain evidence="1">ID150040</strain>
    </source>
</reference>
<comment type="caution">
    <text evidence="1">The sequence shown here is derived from an EMBL/GenBank/DDBJ whole genome shotgun (WGS) entry which is preliminary data.</text>
</comment>
<accession>A0A8J3MZN1</accession>
<keyword evidence="2" id="KW-1185">Reference proteome</keyword>
<gene>
    <name evidence="1" type="ORF">KSF_004330</name>
</gene>
<evidence type="ECO:0000313" key="2">
    <source>
        <dbReference type="Proteomes" id="UP000597444"/>
    </source>
</evidence>
<dbReference type="RefSeq" id="WP_268963429.1">
    <property type="nucleotide sequence ID" value="NZ_BNJK01000001.1"/>
</dbReference>
<evidence type="ECO:0000313" key="1">
    <source>
        <dbReference type="EMBL" id="GHO90385.1"/>
    </source>
</evidence>
<name>A0A8J3MZN1_9CHLR</name>
<dbReference type="EMBL" id="BNJK01000001">
    <property type="protein sequence ID" value="GHO90385.1"/>
    <property type="molecule type" value="Genomic_DNA"/>
</dbReference>
<dbReference type="Proteomes" id="UP000597444">
    <property type="component" value="Unassembled WGS sequence"/>
</dbReference>
<proteinExistence type="predicted"/>